<keyword evidence="5" id="KW-0732">Signal</keyword>
<evidence type="ECO:0000313" key="6">
    <source>
        <dbReference type="EMBL" id="AXL95679.1"/>
    </source>
</evidence>
<proteinExistence type="evidence at transcript level"/>
<evidence type="ECO:0000256" key="1">
    <source>
        <dbReference type="ARBA" id="ARBA00004613"/>
    </source>
</evidence>
<dbReference type="GO" id="GO:0090729">
    <property type="term" value="F:toxin activity"/>
    <property type="evidence" value="ECO:0007669"/>
    <property type="project" value="UniProtKB-KW"/>
</dbReference>
<dbReference type="GO" id="GO:0030550">
    <property type="term" value="F:acetylcholine receptor inhibitor activity"/>
    <property type="evidence" value="ECO:0007669"/>
    <property type="project" value="InterPro"/>
</dbReference>
<evidence type="ECO:0000256" key="5">
    <source>
        <dbReference type="SAM" id="SignalP"/>
    </source>
</evidence>
<dbReference type="GO" id="GO:0005576">
    <property type="term" value="C:extracellular region"/>
    <property type="evidence" value="ECO:0007669"/>
    <property type="project" value="UniProtKB-SubCell"/>
</dbReference>
<sequence length="87" mass="9725">MGMRMMFIVFLLVVLATTVVSFTSDRASDGRNAAVNNKASHLIDNVIRDCCGVKLDMCHPCLCNNSCKQGQGKKRVWEMMKATDKRN</sequence>
<feature type="chain" id="PRO_5017070921" evidence="5">
    <location>
        <begin position="22"/>
        <end position="87"/>
    </location>
</feature>
<comment type="similarity">
    <text evidence="2">Belongs to the conotoxin A superfamily.</text>
</comment>
<reference evidence="6" key="1">
    <citation type="journal article" date="2018" name="Genome Biol. Evol.">
        <title>Conotoxin diversity in Chelyconus ermineus (Born, 1778) and the convergent origin of piscivory in the Atlantic and Indo-Pacific cones.</title>
        <authorList>
            <person name="Abalde S."/>
            <person name="Tenorio M.J."/>
            <person name="Afonso C.M."/>
            <person name="Zardoya R."/>
        </authorList>
    </citation>
    <scope>NUCLEOTIDE SEQUENCE</scope>
    <source>
        <strain evidence="6">Cerm_342</strain>
    </source>
</reference>
<keyword evidence="3" id="KW-0964">Secreted</keyword>
<accession>A0A346CJD0</accession>
<evidence type="ECO:0000256" key="2">
    <source>
        <dbReference type="ARBA" id="ARBA00006077"/>
    </source>
</evidence>
<dbReference type="EMBL" id="MH360630">
    <property type="protein sequence ID" value="AXL95679.1"/>
    <property type="molecule type" value="mRNA"/>
</dbReference>
<feature type="signal peptide" evidence="5">
    <location>
        <begin position="1"/>
        <end position="21"/>
    </location>
</feature>
<keyword evidence="4" id="KW-0800">Toxin</keyword>
<evidence type="ECO:0000256" key="4">
    <source>
        <dbReference type="ARBA" id="ARBA00022656"/>
    </source>
</evidence>
<dbReference type="AlphaFoldDB" id="A0A346CJD0"/>
<dbReference type="Pfam" id="PF07365">
    <property type="entry name" value="Toxin_8"/>
    <property type="match status" value="1"/>
</dbReference>
<protein>
    <submittedName>
        <fullName evidence="6">Conotoxin superfamily A</fullName>
    </submittedName>
</protein>
<organism evidence="6">
    <name type="scientific">Conus ermineus</name>
    <name type="common">Agate cone</name>
    <name type="synonym">Chelyconus ermineus</name>
    <dbReference type="NCBI Taxonomy" id="55423"/>
    <lineage>
        <taxon>Eukaryota</taxon>
        <taxon>Metazoa</taxon>
        <taxon>Spiralia</taxon>
        <taxon>Lophotrochozoa</taxon>
        <taxon>Mollusca</taxon>
        <taxon>Gastropoda</taxon>
        <taxon>Caenogastropoda</taxon>
        <taxon>Neogastropoda</taxon>
        <taxon>Conoidea</taxon>
        <taxon>Conidae</taxon>
        <taxon>Conus</taxon>
        <taxon>Chelyconus</taxon>
    </lineage>
</organism>
<name>A0A346CJD0_CONER</name>
<dbReference type="InterPro" id="IPR009958">
    <property type="entry name" value="Conotoxin_a-typ"/>
</dbReference>
<comment type="subcellular location">
    <subcellularLocation>
        <location evidence="1">Secreted</location>
    </subcellularLocation>
</comment>
<evidence type="ECO:0000256" key="3">
    <source>
        <dbReference type="ARBA" id="ARBA00022525"/>
    </source>
</evidence>